<accession>A0A9P6SWZ3</accession>
<feature type="compositionally biased region" description="Basic and acidic residues" evidence="1">
    <location>
        <begin position="157"/>
        <end position="176"/>
    </location>
</feature>
<feature type="region of interest" description="Disordered" evidence="1">
    <location>
        <begin position="151"/>
        <end position="224"/>
    </location>
</feature>
<evidence type="ECO:0000313" key="2">
    <source>
        <dbReference type="EMBL" id="KAG0008895.1"/>
    </source>
</evidence>
<dbReference type="AlphaFoldDB" id="A0A9P6SWZ3"/>
<dbReference type="Proteomes" id="UP000703661">
    <property type="component" value="Unassembled WGS sequence"/>
</dbReference>
<sequence length="224" mass="25520">MEAKKRVPLYQLSGQEGDQQFTNNTTENALQCQPTNELDAIQQQTTRATPTTSQKKQSISTIETLARRFAEHVKRRQDNKDALDKFYSGLRMVGGSTSEKRKSRFRSTSGLSSLHGTFEDYFIHKYRHRDVLEGHDMCNIPRASVEWQEQPDYLQPIDKDGNYPWKEKDSKTKDQPKSVPGPSKRASPGSERADAKKQAAGRVKRKRKLSKTAMVKTAMTAKEL</sequence>
<feature type="compositionally biased region" description="Polar residues" evidence="1">
    <location>
        <begin position="12"/>
        <end position="26"/>
    </location>
</feature>
<name>A0A9P6SWZ3_9FUNG</name>
<reference evidence="2" key="1">
    <citation type="journal article" date="2020" name="Fungal Divers.">
        <title>Resolving the Mortierellaceae phylogeny through synthesis of multi-gene phylogenetics and phylogenomics.</title>
        <authorList>
            <person name="Vandepol N."/>
            <person name="Liber J."/>
            <person name="Desiro A."/>
            <person name="Na H."/>
            <person name="Kennedy M."/>
            <person name="Barry K."/>
            <person name="Grigoriev I.V."/>
            <person name="Miller A.N."/>
            <person name="O'Donnell K."/>
            <person name="Stajich J.E."/>
            <person name="Bonito G."/>
        </authorList>
    </citation>
    <scope>NUCLEOTIDE SEQUENCE</scope>
    <source>
        <strain evidence="2">NRRL 2769</strain>
    </source>
</reference>
<evidence type="ECO:0000313" key="3">
    <source>
        <dbReference type="Proteomes" id="UP000703661"/>
    </source>
</evidence>
<proteinExistence type="predicted"/>
<feature type="region of interest" description="Disordered" evidence="1">
    <location>
        <begin position="1"/>
        <end position="26"/>
    </location>
</feature>
<organism evidence="2 3">
    <name type="scientific">Entomortierella chlamydospora</name>
    <dbReference type="NCBI Taxonomy" id="101097"/>
    <lineage>
        <taxon>Eukaryota</taxon>
        <taxon>Fungi</taxon>
        <taxon>Fungi incertae sedis</taxon>
        <taxon>Mucoromycota</taxon>
        <taxon>Mortierellomycotina</taxon>
        <taxon>Mortierellomycetes</taxon>
        <taxon>Mortierellales</taxon>
        <taxon>Mortierellaceae</taxon>
        <taxon>Entomortierella</taxon>
    </lineage>
</organism>
<comment type="caution">
    <text evidence="2">The sequence shown here is derived from an EMBL/GenBank/DDBJ whole genome shotgun (WGS) entry which is preliminary data.</text>
</comment>
<dbReference type="EMBL" id="JAAAID010001752">
    <property type="protein sequence ID" value="KAG0008895.1"/>
    <property type="molecule type" value="Genomic_DNA"/>
</dbReference>
<gene>
    <name evidence="2" type="ORF">BGZ80_002945</name>
</gene>
<keyword evidence="3" id="KW-1185">Reference proteome</keyword>
<protein>
    <submittedName>
        <fullName evidence="2">Uncharacterized protein</fullName>
    </submittedName>
</protein>
<evidence type="ECO:0000256" key="1">
    <source>
        <dbReference type="SAM" id="MobiDB-lite"/>
    </source>
</evidence>